<proteinExistence type="predicted"/>
<dbReference type="EMBL" id="BQNB010013251">
    <property type="protein sequence ID" value="GJT13695.1"/>
    <property type="molecule type" value="Genomic_DNA"/>
</dbReference>
<evidence type="ECO:0000313" key="1">
    <source>
        <dbReference type="EMBL" id="GJT13695.1"/>
    </source>
</evidence>
<organism evidence="1 2">
    <name type="scientific">Tanacetum coccineum</name>
    <dbReference type="NCBI Taxonomy" id="301880"/>
    <lineage>
        <taxon>Eukaryota</taxon>
        <taxon>Viridiplantae</taxon>
        <taxon>Streptophyta</taxon>
        <taxon>Embryophyta</taxon>
        <taxon>Tracheophyta</taxon>
        <taxon>Spermatophyta</taxon>
        <taxon>Magnoliopsida</taxon>
        <taxon>eudicotyledons</taxon>
        <taxon>Gunneridae</taxon>
        <taxon>Pentapetalae</taxon>
        <taxon>asterids</taxon>
        <taxon>campanulids</taxon>
        <taxon>Asterales</taxon>
        <taxon>Asteraceae</taxon>
        <taxon>Asteroideae</taxon>
        <taxon>Anthemideae</taxon>
        <taxon>Anthemidinae</taxon>
        <taxon>Tanacetum</taxon>
    </lineage>
</organism>
<sequence length="219" mass="26258">MNGVRKDEYAIESEVFNLLKIDADLFTYETPLGMVINEFKRLSSMENDLFTYELGVVEQFEDYMEIKRQKKVYRLDADMEYDPSNVNFAEWSVSKFSKHMTMDWYTKNALWVYWIRGDDEEVLTEDELSDIQEGSLSEGDEIAEIFRIEINIFHFETPLCKAFKEFNYLRKIDVDVLTKDIPGFKTYEEYKDEWIYQWNKGIPWVSEKPWGKMENQPII</sequence>
<gene>
    <name evidence="1" type="ORF">Tco_0860737</name>
</gene>
<evidence type="ECO:0000313" key="2">
    <source>
        <dbReference type="Proteomes" id="UP001151760"/>
    </source>
</evidence>
<name>A0ABQ5BFU2_9ASTR</name>
<dbReference type="Proteomes" id="UP001151760">
    <property type="component" value="Unassembled WGS sequence"/>
</dbReference>
<reference evidence="1" key="2">
    <citation type="submission" date="2022-01" db="EMBL/GenBank/DDBJ databases">
        <authorList>
            <person name="Yamashiro T."/>
            <person name="Shiraishi A."/>
            <person name="Satake H."/>
            <person name="Nakayama K."/>
        </authorList>
    </citation>
    <scope>NUCLEOTIDE SEQUENCE</scope>
</reference>
<accession>A0ABQ5BFU2</accession>
<protein>
    <submittedName>
        <fullName evidence="1">Uncharacterized protein</fullName>
    </submittedName>
</protein>
<comment type="caution">
    <text evidence="1">The sequence shown here is derived from an EMBL/GenBank/DDBJ whole genome shotgun (WGS) entry which is preliminary data.</text>
</comment>
<reference evidence="1" key="1">
    <citation type="journal article" date="2022" name="Int. J. Mol. Sci.">
        <title>Draft Genome of Tanacetum Coccineum: Genomic Comparison of Closely Related Tanacetum-Family Plants.</title>
        <authorList>
            <person name="Yamashiro T."/>
            <person name="Shiraishi A."/>
            <person name="Nakayama K."/>
            <person name="Satake H."/>
        </authorList>
    </citation>
    <scope>NUCLEOTIDE SEQUENCE</scope>
</reference>
<keyword evidence="2" id="KW-1185">Reference proteome</keyword>